<proteinExistence type="predicted"/>
<reference evidence="1" key="1">
    <citation type="submission" date="2020-04" db="EMBL/GenBank/DDBJ databases">
        <authorList>
            <person name="Chiriac C."/>
            <person name="Salcher M."/>
            <person name="Ghai R."/>
            <person name="Kavagutti S V."/>
        </authorList>
    </citation>
    <scope>NUCLEOTIDE SEQUENCE</scope>
</reference>
<dbReference type="EMBL" id="LR796270">
    <property type="protein sequence ID" value="CAB4132959.1"/>
    <property type="molecule type" value="Genomic_DNA"/>
</dbReference>
<name>A0A6J5LMI4_9CAUD</name>
<gene>
    <name evidence="1" type="ORF">UFOVP250_15</name>
</gene>
<evidence type="ECO:0000313" key="1">
    <source>
        <dbReference type="EMBL" id="CAB4132959.1"/>
    </source>
</evidence>
<sequence>MALINNASGIYNTLGYNFSDPNGYIHTLSDNTQAHLNSMPPFIQPWQAQDIKDGTANDPLNYIYNPVANVMFQIESAAIQISTAIRSDNVTSLMSMASLADSLWATANSFYHHTNRISGVESFTNNDSVPHYDTAMAYGRTAMYITNQTDAITNTSPILGSFTSLLITPQISVLANTITIDGGLVANNVSPGILFGSGSTSLTAGQISQINSDMSNTISILSTRQNSDNTYYNNLKTFVSSYNNTRKFVDAGETANYLINNFIGKPHLINNLSS</sequence>
<protein>
    <submittedName>
        <fullName evidence="1">Uncharacterized protein</fullName>
    </submittedName>
</protein>
<organism evidence="1">
    <name type="scientific">uncultured Caudovirales phage</name>
    <dbReference type="NCBI Taxonomy" id="2100421"/>
    <lineage>
        <taxon>Viruses</taxon>
        <taxon>Duplodnaviria</taxon>
        <taxon>Heunggongvirae</taxon>
        <taxon>Uroviricota</taxon>
        <taxon>Caudoviricetes</taxon>
        <taxon>Peduoviridae</taxon>
        <taxon>Maltschvirus</taxon>
        <taxon>Maltschvirus maltsch</taxon>
    </lineage>
</organism>
<accession>A0A6J5LMI4</accession>